<dbReference type="AlphaFoldDB" id="A0A4Q7NNV8"/>
<accession>A0A4Q7NNV8</accession>
<keyword evidence="1" id="KW-1133">Transmembrane helix</keyword>
<organism evidence="2 3">
    <name type="scientific">Motilibacter rhizosphaerae</name>
    <dbReference type="NCBI Taxonomy" id="598652"/>
    <lineage>
        <taxon>Bacteria</taxon>
        <taxon>Bacillati</taxon>
        <taxon>Actinomycetota</taxon>
        <taxon>Actinomycetes</taxon>
        <taxon>Motilibacterales</taxon>
        <taxon>Motilibacteraceae</taxon>
        <taxon>Motilibacter</taxon>
    </lineage>
</organism>
<proteinExistence type="predicted"/>
<dbReference type="SUPFAM" id="SSF48452">
    <property type="entry name" value="TPR-like"/>
    <property type="match status" value="1"/>
</dbReference>
<comment type="caution">
    <text evidence="2">The sequence shown here is derived from an EMBL/GenBank/DDBJ whole genome shotgun (WGS) entry which is preliminary data.</text>
</comment>
<dbReference type="RefSeq" id="WP_130493151.1">
    <property type="nucleotide sequence ID" value="NZ_SGXD01000003.1"/>
</dbReference>
<sequence length="150" mass="16088">MRARTVVGVLVALVVVYAVLLGRYALALMTDGGAVGVALGTGVLGLPVVGLVLVGLETRFGLATQRLGRTLEVEGGLPVDDLPRRPSGRPERAAADARFAERRAEVEQAPGDWRRWYRLALAYDDAGDRRRARSAMRRAVALEAGRTPPS</sequence>
<evidence type="ECO:0008006" key="4">
    <source>
        <dbReference type="Google" id="ProtNLM"/>
    </source>
</evidence>
<keyword evidence="3" id="KW-1185">Reference proteome</keyword>
<evidence type="ECO:0000313" key="3">
    <source>
        <dbReference type="Proteomes" id="UP000293638"/>
    </source>
</evidence>
<dbReference type="EMBL" id="SGXD01000003">
    <property type="protein sequence ID" value="RZS86944.1"/>
    <property type="molecule type" value="Genomic_DNA"/>
</dbReference>
<dbReference type="Proteomes" id="UP000293638">
    <property type="component" value="Unassembled WGS sequence"/>
</dbReference>
<keyword evidence="1" id="KW-0472">Membrane</keyword>
<evidence type="ECO:0000256" key="1">
    <source>
        <dbReference type="SAM" id="Phobius"/>
    </source>
</evidence>
<feature type="transmembrane region" description="Helical" evidence="1">
    <location>
        <begin position="32"/>
        <end position="56"/>
    </location>
</feature>
<name>A0A4Q7NNV8_9ACTN</name>
<protein>
    <recommendedName>
        <fullName evidence="4">Tetratricopeptide repeat protein</fullName>
    </recommendedName>
</protein>
<reference evidence="2 3" key="1">
    <citation type="submission" date="2019-02" db="EMBL/GenBank/DDBJ databases">
        <title>Genomic Encyclopedia of Type Strains, Phase IV (KMG-IV): sequencing the most valuable type-strain genomes for metagenomic binning, comparative biology and taxonomic classification.</title>
        <authorList>
            <person name="Goeker M."/>
        </authorList>
    </citation>
    <scope>NUCLEOTIDE SEQUENCE [LARGE SCALE GENOMIC DNA]</scope>
    <source>
        <strain evidence="2 3">DSM 45622</strain>
    </source>
</reference>
<dbReference type="InterPro" id="IPR011990">
    <property type="entry name" value="TPR-like_helical_dom_sf"/>
</dbReference>
<feature type="transmembrane region" description="Helical" evidence="1">
    <location>
        <begin position="7"/>
        <end position="26"/>
    </location>
</feature>
<dbReference type="OrthoDB" id="4485518at2"/>
<keyword evidence="1" id="KW-0812">Transmembrane</keyword>
<evidence type="ECO:0000313" key="2">
    <source>
        <dbReference type="EMBL" id="RZS86944.1"/>
    </source>
</evidence>
<gene>
    <name evidence="2" type="ORF">EV189_2362</name>
</gene>